<protein>
    <submittedName>
        <fullName evidence="1">Uncharacterized protein</fullName>
    </submittedName>
</protein>
<evidence type="ECO:0000313" key="2">
    <source>
        <dbReference type="Proteomes" id="UP001596392"/>
    </source>
</evidence>
<proteinExistence type="predicted"/>
<gene>
    <name evidence="1" type="ORF">ACFQO7_15225</name>
</gene>
<comment type="caution">
    <text evidence="1">The sequence shown here is derived from an EMBL/GenBank/DDBJ whole genome shotgun (WGS) entry which is preliminary data.</text>
</comment>
<keyword evidence="2" id="KW-1185">Reference proteome</keyword>
<name>A0ABW2GY30_9ACTN</name>
<dbReference type="RefSeq" id="WP_376806936.1">
    <property type="nucleotide sequence ID" value="NZ_JBHTAC010000013.1"/>
</dbReference>
<reference evidence="2" key="1">
    <citation type="journal article" date="2019" name="Int. J. Syst. Evol. Microbiol.">
        <title>The Global Catalogue of Microorganisms (GCM) 10K type strain sequencing project: providing services to taxonomists for standard genome sequencing and annotation.</title>
        <authorList>
            <consortium name="The Broad Institute Genomics Platform"/>
            <consortium name="The Broad Institute Genome Sequencing Center for Infectious Disease"/>
            <person name="Wu L."/>
            <person name="Ma J."/>
        </authorList>
    </citation>
    <scope>NUCLEOTIDE SEQUENCE [LARGE SCALE GENOMIC DNA]</scope>
    <source>
        <strain evidence="2">CGMCC 1.9106</strain>
    </source>
</reference>
<accession>A0ABW2GY30</accession>
<dbReference type="EMBL" id="JBHTAC010000013">
    <property type="protein sequence ID" value="MFC7243820.1"/>
    <property type="molecule type" value="Genomic_DNA"/>
</dbReference>
<sequence length="145" mass="15120">MGRVPPPTGHSQGRIAADTSTFERGTSSVDVGDELPAQARTRMGFAERGSGKHLKLVPATMPSQRTARVVEIDTRDNWADSSWNIKTPFDLSAIGADLAGGVGDTVTATLGVKNTGPSSANSVSSAEPILMFGITVPEWAKLVGV</sequence>
<dbReference type="Proteomes" id="UP001596392">
    <property type="component" value="Unassembled WGS sequence"/>
</dbReference>
<organism evidence="1 2">
    <name type="scientific">Catellatospora aurea</name>
    <dbReference type="NCBI Taxonomy" id="1337874"/>
    <lineage>
        <taxon>Bacteria</taxon>
        <taxon>Bacillati</taxon>
        <taxon>Actinomycetota</taxon>
        <taxon>Actinomycetes</taxon>
        <taxon>Micromonosporales</taxon>
        <taxon>Micromonosporaceae</taxon>
        <taxon>Catellatospora</taxon>
    </lineage>
</organism>
<evidence type="ECO:0000313" key="1">
    <source>
        <dbReference type="EMBL" id="MFC7243820.1"/>
    </source>
</evidence>